<dbReference type="EnsemblBacteria" id="ACA40212">
    <property type="protein sequence ID" value="ACA40212"/>
    <property type="gene ID" value="Bsph_2672"/>
</dbReference>
<evidence type="ECO:0000313" key="2">
    <source>
        <dbReference type="Proteomes" id="UP000002164"/>
    </source>
</evidence>
<accession>B1HZB5</accession>
<evidence type="ECO:0000313" key="1">
    <source>
        <dbReference type="EMBL" id="ACA40212.1"/>
    </source>
</evidence>
<reference evidence="1 2" key="1">
    <citation type="journal article" date="2008" name="J. Bacteriol.">
        <title>Complete genome sequence of the mosquitocidal bacterium Bacillus sphaericus C3-41 and comparison with those of closely related Bacillus species.</title>
        <authorList>
            <person name="Hu X."/>
            <person name="Fan W."/>
            <person name="Han B."/>
            <person name="Liu H."/>
            <person name="Zheng D."/>
            <person name="Li Q."/>
            <person name="Dong W."/>
            <person name="Yan J."/>
            <person name="Gao M."/>
            <person name="Berry C."/>
            <person name="Yuan Z."/>
        </authorList>
    </citation>
    <scope>NUCLEOTIDE SEQUENCE [LARGE SCALE GENOMIC DNA]</scope>
    <source>
        <strain evidence="1 2">C3-41</strain>
    </source>
</reference>
<dbReference type="Proteomes" id="UP000002164">
    <property type="component" value="Chromosome"/>
</dbReference>
<dbReference type="AlphaFoldDB" id="B1HZB5"/>
<gene>
    <name evidence="1" type="ordered locus">Bsph_2672</name>
</gene>
<dbReference type="KEGG" id="lsp:Bsph_2672"/>
<proteinExistence type="predicted"/>
<dbReference type="HOGENOM" id="CLU_1650085_0_0_9"/>
<dbReference type="EMBL" id="CP000817">
    <property type="protein sequence ID" value="ACA40212.1"/>
    <property type="molecule type" value="Genomic_DNA"/>
</dbReference>
<sequence>MFFVILKKWKERESMKKIVFALFLSVLLVGAAFLIYLKSNPPLVIQSYTSKQGDEAVKVIAIENKGLREIKLKQLLVGDKLPDSAELIISKSEPFEVETKLEGNTNMSFHKLTQVKILPRAYIDQQAIGKQPQYYAVQVKAADIEKVKIQYEYLQIPFTLTAELRGQ</sequence>
<protein>
    <submittedName>
        <fullName evidence="1">Uncharacterized protein</fullName>
    </submittedName>
</protein>
<name>B1HZB5_LYSSC</name>
<organism evidence="1 2">
    <name type="scientific">Lysinibacillus sphaericus (strain C3-41)</name>
    <dbReference type="NCBI Taxonomy" id="444177"/>
    <lineage>
        <taxon>Bacteria</taxon>
        <taxon>Bacillati</taxon>
        <taxon>Bacillota</taxon>
        <taxon>Bacilli</taxon>
        <taxon>Bacillales</taxon>
        <taxon>Bacillaceae</taxon>
        <taxon>Lysinibacillus</taxon>
    </lineage>
</organism>